<evidence type="ECO:0000259" key="3">
    <source>
        <dbReference type="Pfam" id="PF02470"/>
    </source>
</evidence>
<comment type="caution">
    <text evidence="5">The sequence shown here is derived from an EMBL/GenBank/DDBJ whole genome shotgun (WGS) entry which is preliminary data.</text>
</comment>
<dbReference type="PANTHER" id="PTHR33371">
    <property type="entry name" value="INTERMEMBRANE PHOSPHOLIPID TRANSPORT SYSTEM BINDING PROTEIN MLAD-RELATED"/>
    <property type="match status" value="1"/>
</dbReference>
<protein>
    <submittedName>
        <fullName evidence="5">ABC transporter substrate-binding protein</fullName>
    </submittedName>
</protein>
<dbReference type="Pfam" id="PF02470">
    <property type="entry name" value="MlaD"/>
    <property type="match status" value="1"/>
</dbReference>
<accession>A0A7Z0WNP3</accession>
<dbReference type="InterPro" id="IPR005693">
    <property type="entry name" value="Mce"/>
</dbReference>
<dbReference type="NCBIfam" id="TIGR00996">
    <property type="entry name" value="Mtu_fam_mce"/>
    <property type="match status" value="1"/>
</dbReference>
<evidence type="ECO:0000256" key="2">
    <source>
        <dbReference type="SAM" id="Phobius"/>
    </source>
</evidence>
<dbReference type="OrthoDB" id="4741753at2"/>
<dbReference type="InterPro" id="IPR024516">
    <property type="entry name" value="Mce_C"/>
</dbReference>
<name>A0A7Z0WNP3_9PSEU</name>
<evidence type="ECO:0000313" key="5">
    <source>
        <dbReference type="EMBL" id="OLF10994.1"/>
    </source>
</evidence>
<dbReference type="Proteomes" id="UP000185696">
    <property type="component" value="Unassembled WGS sequence"/>
</dbReference>
<dbReference type="GO" id="GO:0005576">
    <property type="term" value="C:extracellular region"/>
    <property type="evidence" value="ECO:0007669"/>
    <property type="project" value="TreeGrafter"/>
</dbReference>
<evidence type="ECO:0000313" key="6">
    <source>
        <dbReference type="Proteomes" id="UP000185696"/>
    </source>
</evidence>
<dbReference type="Pfam" id="PF11887">
    <property type="entry name" value="Mce4_CUP1"/>
    <property type="match status" value="1"/>
</dbReference>
<keyword evidence="6" id="KW-1185">Reference proteome</keyword>
<keyword evidence="2" id="KW-0472">Membrane</keyword>
<dbReference type="RefSeq" id="WP_075133156.1">
    <property type="nucleotide sequence ID" value="NZ_MSIF01000005.1"/>
</dbReference>
<dbReference type="InterPro" id="IPR003399">
    <property type="entry name" value="Mce/MlaD"/>
</dbReference>
<feature type="transmembrane region" description="Helical" evidence="2">
    <location>
        <begin position="6"/>
        <end position="26"/>
    </location>
</feature>
<keyword evidence="2" id="KW-1133">Transmembrane helix</keyword>
<feature type="domain" description="Mce/MlaD" evidence="3">
    <location>
        <begin position="38"/>
        <end position="114"/>
    </location>
</feature>
<dbReference type="EMBL" id="MSIF01000005">
    <property type="protein sequence ID" value="OLF10994.1"/>
    <property type="molecule type" value="Genomic_DNA"/>
</dbReference>
<feature type="domain" description="Mammalian cell entry C-terminal" evidence="4">
    <location>
        <begin position="121"/>
        <end position="297"/>
    </location>
</feature>
<proteinExistence type="predicted"/>
<sequence length="419" mass="43935">MLTTRVRLQIAAFFVISVVAVVYALFRFTDLGKAFGADGYTVRLDLEESGGIFTNAEVTYRGYNIGRVGEIRLTEQGLRVDLDIDPDMPPVPADLDAVVANRSAVGEQYVDLRPRHDSGPYLDASSVIPADRTSTPVGTDVLIRDLDSLASSVPTESLRTVVDELDRAFAGTGDDLRVLLDATGDFTRTAKAHLPETISLIHDGGTVLDTQNVQSTNIRDFAGDLAALSEQLRASDPDLRRLITTAPRAATAVSDLLRESGPGLSALFANLLTATDIVALRQDGVEYTLVAYPLLSAAGQGLLAADPGQAHLGLALNLFNPPPCTRGYERTDRHDGTDGSSTGTPVPANTYCAEPPGSPINVRGSANVPYGGQPAVASPPRQAPVEGAPGVNPTRVPGTLTAPGITVPPSLAALLGLPG</sequence>
<keyword evidence="2" id="KW-0812">Transmembrane</keyword>
<evidence type="ECO:0000256" key="1">
    <source>
        <dbReference type="SAM" id="MobiDB-lite"/>
    </source>
</evidence>
<feature type="region of interest" description="Disordered" evidence="1">
    <location>
        <begin position="329"/>
        <end position="360"/>
    </location>
</feature>
<gene>
    <name evidence="5" type="ORF">BLA60_13310</name>
</gene>
<dbReference type="PANTHER" id="PTHR33371:SF16">
    <property type="entry name" value="MCE-FAMILY PROTEIN MCE3F"/>
    <property type="match status" value="1"/>
</dbReference>
<evidence type="ECO:0000259" key="4">
    <source>
        <dbReference type="Pfam" id="PF11887"/>
    </source>
</evidence>
<dbReference type="InterPro" id="IPR052336">
    <property type="entry name" value="MlaD_Phospholipid_Transporter"/>
</dbReference>
<reference evidence="5 6" key="1">
    <citation type="submission" date="2016-12" db="EMBL/GenBank/DDBJ databases">
        <title>The draft genome sequence of Actinophytocola xinjiangensis.</title>
        <authorList>
            <person name="Wang W."/>
            <person name="Yuan L."/>
        </authorList>
    </citation>
    <scope>NUCLEOTIDE SEQUENCE [LARGE SCALE GENOMIC DNA]</scope>
    <source>
        <strain evidence="5 6">CGMCC 4.4663</strain>
    </source>
</reference>
<organism evidence="5 6">
    <name type="scientific">Actinophytocola xinjiangensis</name>
    <dbReference type="NCBI Taxonomy" id="485602"/>
    <lineage>
        <taxon>Bacteria</taxon>
        <taxon>Bacillati</taxon>
        <taxon>Actinomycetota</taxon>
        <taxon>Actinomycetes</taxon>
        <taxon>Pseudonocardiales</taxon>
        <taxon>Pseudonocardiaceae</taxon>
    </lineage>
</organism>
<dbReference type="AlphaFoldDB" id="A0A7Z0WNP3"/>